<gene>
    <name evidence="1" type="ORF">BTA35_0217320</name>
</gene>
<dbReference type="SUPFAM" id="SSF69279">
    <property type="entry name" value="Phage tail proteins"/>
    <property type="match status" value="1"/>
</dbReference>
<name>A0A1T1GKY9_OCELI</name>
<dbReference type="Proteomes" id="UP000190064">
    <property type="component" value="Unassembled WGS sequence"/>
</dbReference>
<dbReference type="AlphaFoldDB" id="A0A1T1GKY9"/>
<dbReference type="EMBL" id="MTSD02000195">
    <property type="protein sequence ID" value="OOV78205.1"/>
    <property type="molecule type" value="Genomic_DNA"/>
</dbReference>
<dbReference type="Gene3D" id="2.30.110.50">
    <property type="match status" value="1"/>
</dbReference>
<dbReference type="RefSeq" id="WP_274378448.1">
    <property type="nucleotide sequence ID" value="NZ_MTSD02000195.1"/>
</dbReference>
<keyword evidence="2" id="KW-1185">Reference proteome</keyword>
<proteinExistence type="predicted"/>
<protein>
    <submittedName>
        <fullName evidence="1">ImpA family type VI secretion-associated protein</fullName>
    </submittedName>
</protein>
<organism evidence="1 2">
    <name type="scientific">Oceanospirillum linum</name>
    <dbReference type="NCBI Taxonomy" id="966"/>
    <lineage>
        <taxon>Bacteria</taxon>
        <taxon>Pseudomonadati</taxon>
        <taxon>Pseudomonadota</taxon>
        <taxon>Gammaproteobacteria</taxon>
        <taxon>Oceanospirillales</taxon>
        <taxon>Oceanospirillaceae</taxon>
        <taxon>Oceanospirillum</taxon>
    </lineage>
</organism>
<evidence type="ECO:0000313" key="1">
    <source>
        <dbReference type="EMBL" id="OOV78205.1"/>
    </source>
</evidence>
<dbReference type="Gene3D" id="3.55.50.10">
    <property type="entry name" value="Baseplate protein-like domains"/>
    <property type="match status" value="1"/>
</dbReference>
<evidence type="ECO:0000313" key="2">
    <source>
        <dbReference type="Proteomes" id="UP000190064"/>
    </source>
</evidence>
<accession>A0A1T1GKY9</accession>
<sequence>TNTALSPASIVGQSVTVTIQTQGGAARYFNGIVTRFAQVGADAANGYYSAALAPRLWLATLGSDRTIYQNLSALDIVEQVLSGLGVTVKKSTTGTYAVREYCVQYDESPFQFVSRLMEEEGIFYFFTFANGSHT</sequence>
<feature type="non-terminal residue" evidence="1">
    <location>
        <position position="134"/>
    </location>
</feature>
<reference evidence="1" key="1">
    <citation type="submission" date="2017-02" db="EMBL/GenBank/DDBJ databases">
        <title>Draft Genome Sequence of the Salt Water Bacterium Oceanospirillum linum ATCC 11336.</title>
        <authorList>
            <person name="Trachtenberg A.M."/>
            <person name="Carney J.G."/>
            <person name="Linnane J.D."/>
            <person name="Rheaume B.A."/>
            <person name="Pitts N.L."/>
            <person name="Mykles D.L."/>
            <person name="Maclea K.S."/>
        </authorList>
    </citation>
    <scope>NUCLEOTIDE SEQUENCE [LARGE SCALE GENOMIC DNA]</scope>
    <source>
        <strain evidence="1">ATCC 11336</strain>
    </source>
</reference>
<comment type="caution">
    <text evidence="1">The sequence shown here is derived from an EMBL/GenBank/DDBJ whole genome shotgun (WGS) entry which is preliminary data.</text>
</comment>
<feature type="non-terminal residue" evidence="1">
    <location>
        <position position="1"/>
    </location>
</feature>
<dbReference type="Pfam" id="PF05954">
    <property type="entry name" value="Phage_GPD"/>
    <property type="match status" value="1"/>
</dbReference>